<dbReference type="AlphaFoldDB" id="F0VYR9"/>
<name>F0VYR9_9STRA</name>
<gene>
    <name evidence="1" type="primary">AlNc14C1G70</name>
    <name evidence="1" type="ORF">ALNC14_000760</name>
</gene>
<protein>
    <submittedName>
        <fullName evidence="1">AlNc14C1G70 protein</fullName>
    </submittedName>
</protein>
<dbReference type="EMBL" id="FR824046">
    <property type="protein sequence ID" value="CCA13933.1"/>
    <property type="molecule type" value="Genomic_DNA"/>
</dbReference>
<dbReference type="HOGENOM" id="CLU_2337883_0_0_1"/>
<sequence length="98" mass="11363">MDRFQLLFQPVSKVLPRCCHPPQLLSADWMESKQMREVSLSLYRHLIPQVISPRWSRTWEVSGTRGSRVGGRHVSQSRDIDCNPVCRRKVGNTSTRKT</sequence>
<accession>F0VYR9</accession>
<reference evidence="1" key="2">
    <citation type="submission" date="2011-02" db="EMBL/GenBank/DDBJ databases">
        <authorList>
            <person name="MacLean D."/>
        </authorList>
    </citation>
    <scope>NUCLEOTIDE SEQUENCE</scope>
</reference>
<organism evidence="1">
    <name type="scientific">Albugo laibachii Nc14</name>
    <dbReference type="NCBI Taxonomy" id="890382"/>
    <lineage>
        <taxon>Eukaryota</taxon>
        <taxon>Sar</taxon>
        <taxon>Stramenopiles</taxon>
        <taxon>Oomycota</taxon>
        <taxon>Peronosporomycetes</taxon>
        <taxon>Albuginales</taxon>
        <taxon>Albuginaceae</taxon>
        <taxon>Albugo</taxon>
    </lineage>
</organism>
<proteinExistence type="predicted"/>
<evidence type="ECO:0000313" key="1">
    <source>
        <dbReference type="EMBL" id="CCA13933.1"/>
    </source>
</evidence>
<reference evidence="1" key="1">
    <citation type="journal article" date="2011" name="PLoS Biol.">
        <title>Gene gain and loss during evolution of obligate parasitism in the white rust pathogen of Arabidopsis thaliana.</title>
        <authorList>
            <person name="Kemen E."/>
            <person name="Gardiner A."/>
            <person name="Schultz-Larsen T."/>
            <person name="Kemen A.C."/>
            <person name="Balmuth A.L."/>
            <person name="Robert-Seilaniantz A."/>
            <person name="Bailey K."/>
            <person name="Holub E."/>
            <person name="Studholme D.J."/>
            <person name="Maclean D."/>
            <person name="Jones J.D."/>
        </authorList>
    </citation>
    <scope>NUCLEOTIDE SEQUENCE</scope>
</reference>